<gene>
    <name evidence="2" type="ORF">ACFQMJ_03355</name>
</gene>
<keyword evidence="1" id="KW-0812">Transmembrane</keyword>
<evidence type="ECO:0000256" key="1">
    <source>
        <dbReference type="SAM" id="Phobius"/>
    </source>
</evidence>
<dbReference type="PANTHER" id="PTHR40031">
    <property type="entry name" value="HYPOTHETICAL MEMBRANE SPANNING PROTEIN"/>
    <property type="match status" value="1"/>
</dbReference>
<keyword evidence="2" id="KW-0378">Hydrolase</keyword>
<dbReference type="GO" id="GO:0016787">
    <property type="term" value="F:hydrolase activity"/>
    <property type="evidence" value="ECO:0007669"/>
    <property type="project" value="UniProtKB-KW"/>
</dbReference>
<dbReference type="Proteomes" id="UP001596378">
    <property type="component" value="Unassembled WGS sequence"/>
</dbReference>
<dbReference type="InterPro" id="IPR007404">
    <property type="entry name" value="YdjM-like"/>
</dbReference>
<feature type="transmembrane region" description="Helical" evidence="1">
    <location>
        <begin position="58"/>
        <end position="80"/>
    </location>
</feature>
<comment type="caution">
    <text evidence="2">The sequence shown here is derived from an EMBL/GenBank/DDBJ whole genome shotgun (WGS) entry which is preliminary data.</text>
</comment>
<accession>A0ABW2F3C3</accession>
<keyword evidence="3" id="KW-1185">Reference proteome</keyword>
<protein>
    <submittedName>
        <fullName evidence="2">Metal-dependent hydrolase</fullName>
    </submittedName>
</protein>
<keyword evidence="1" id="KW-0472">Membrane</keyword>
<dbReference type="Pfam" id="PF04307">
    <property type="entry name" value="YdjM"/>
    <property type="match status" value="1"/>
</dbReference>
<dbReference type="PANTHER" id="PTHR40031:SF1">
    <property type="entry name" value="MEMBRANE-BOUND METAL-DEPENDENT HYDROLASE"/>
    <property type="match status" value="1"/>
</dbReference>
<dbReference type="RefSeq" id="WP_378051265.1">
    <property type="nucleotide sequence ID" value="NZ_JBHMDN010000033.1"/>
</dbReference>
<dbReference type="InterPro" id="IPR053170">
    <property type="entry name" value="Transcription_regulator"/>
</dbReference>
<evidence type="ECO:0000313" key="2">
    <source>
        <dbReference type="EMBL" id="MFC7147563.1"/>
    </source>
</evidence>
<feature type="transmembrane region" description="Helical" evidence="1">
    <location>
        <begin position="130"/>
        <end position="146"/>
    </location>
</feature>
<organism evidence="2 3">
    <name type="scientific">Cohnella cellulosilytica</name>
    <dbReference type="NCBI Taxonomy" id="986710"/>
    <lineage>
        <taxon>Bacteria</taxon>
        <taxon>Bacillati</taxon>
        <taxon>Bacillota</taxon>
        <taxon>Bacilli</taxon>
        <taxon>Bacillales</taxon>
        <taxon>Paenibacillaceae</taxon>
        <taxon>Cohnella</taxon>
    </lineage>
</organism>
<sequence>MTHTLFGVALYGALKKTDMDVKTKWAFFGAAVGSSVIPDIDIQWARAGADYLMSHRGITHSLAMAPVWAGMFSLLARIVFRVKDWRLFLTAFAGVLLHIVSDWTNAWGTGLLEPFSPRRYAIGIIPNKGYVFWAMAAVIVPFLLLFRDEKRRTRLFRVFWGLGALYAGFQLAHSAYVYADLKNDGFERIAIRADRYPGGLSYYAKKGFEAAEGRHELGGTSGIVRIHRIDPVDVEALMPHPAARSLLLFAPFVVTRDLGDEILVFDPRFSGRSAMLSVTVAKSRPEPPAERAQANR</sequence>
<proteinExistence type="predicted"/>
<feature type="transmembrane region" description="Helical" evidence="1">
    <location>
        <begin position="158"/>
        <end position="179"/>
    </location>
</feature>
<dbReference type="EMBL" id="JBHTAI010000002">
    <property type="protein sequence ID" value="MFC7147563.1"/>
    <property type="molecule type" value="Genomic_DNA"/>
</dbReference>
<keyword evidence="1" id="KW-1133">Transmembrane helix</keyword>
<evidence type="ECO:0000313" key="3">
    <source>
        <dbReference type="Proteomes" id="UP001596378"/>
    </source>
</evidence>
<name>A0ABW2F3C3_9BACL</name>
<reference evidence="3" key="1">
    <citation type="journal article" date="2019" name="Int. J. Syst. Evol. Microbiol.">
        <title>The Global Catalogue of Microorganisms (GCM) 10K type strain sequencing project: providing services to taxonomists for standard genome sequencing and annotation.</title>
        <authorList>
            <consortium name="The Broad Institute Genomics Platform"/>
            <consortium name="The Broad Institute Genome Sequencing Center for Infectious Disease"/>
            <person name="Wu L."/>
            <person name="Ma J."/>
        </authorList>
    </citation>
    <scope>NUCLEOTIDE SEQUENCE [LARGE SCALE GENOMIC DNA]</scope>
    <source>
        <strain evidence="3">KCTC 12907</strain>
    </source>
</reference>
<feature type="transmembrane region" description="Helical" evidence="1">
    <location>
        <begin position="87"/>
        <end position="110"/>
    </location>
</feature>